<dbReference type="PROSITE" id="PS51635">
    <property type="entry name" value="PNPLA"/>
    <property type="match status" value="1"/>
</dbReference>
<feature type="domain" description="PNPLA" evidence="5">
    <location>
        <begin position="19"/>
        <end position="216"/>
    </location>
</feature>
<keyword evidence="2 4" id="KW-0442">Lipid degradation</keyword>
<dbReference type="EMBL" id="FNHB01000001">
    <property type="protein sequence ID" value="SDL65723.1"/>
    <property type="molecule type" value="Genomic_DNA"/>
</dbReference>
<organism evidence="6 7">
    <name type="scientific">Dendrosporobacter quercicolus</name>
    <dbReference type="NCBI Taxonomy" id="146817"/>
    <lineage>
        <taxon>Bacteria</taxon>
        <taxon>Bacillati</taxon>
        <taxon>Bacillota</taxon>
        <taxon>Negativicutes</taxon>
        <taxon>Selenomonadales</taxon>
        <taxon>Sporomusaceae</taxon>
        <taxon>Dendrosporobacter</taxon>
    </lineage>
</organism>
<keyword evidence="3 4" id="KW-0443">Lipid metabolism</keyword>
<feature type="short sequence motif" description="DGA/G" evidence="4">
    <location>
        <begin position="203"/>
        <end position="205"/>
    </location>
</feature>
<evidence type="ECO:0000256" key="4">
    <source>
        <dbReference type="PROSITE-ProRule" id="PRU01161"/>
    </source>
</evidence>
<dbReference type="STRING" id="146817.SAMN04488502_101475"/>
<dbReference type="SUPFAM" id="SSF52151">
    <property type="entry name" value="FabD/lysophospholipase-like"/>
    <property type="match status" value="1"/>
</dbReference>
<feature type="short sequence motif" description="GXSXG" evidence="4">
    <location>
        <begin position="50"/>
        <end position="54"/>
    </location>
</feature>
<feature type="short sequence motif" description="GXGXXG" evidence="4">
    <location>
        <begin position="23"/>
        <end position="28"/>
    </location>
</feature>
<dbReference type="GO" id="GO:0016042">
    <property type="term" value="P:lipid catabolic process"/>
    <property type="evidence" value="ECO:0007669"/>
    <property type="project" value="UniProtKB-UniRule"/>
</dbReference>
<feature type="active site" description="Proton acceptor" evidence="4">
    <location>
        <position position="203"/>
    </location>
</feature>
<evidence type="ECO:0000313" key="7">
    <source>
        <dbReference type="Proteomes" id="UP000214880"/>
    </source>
</evidence>
<dbReference type="GO" id="GO:0016787">
    <property type="term" value="F:hydrolase activity"/>
    <property type="evidence" value="ECO:0007669"/>
    <property type="project" value="UniProtKB-UniRule"/>
</dbReference>
<proteinExistence type="predicted"/>
<dbReference type="AlphaFoldDB" id="A0A1G9LUX7"/>
<gene>
    <name evidence="6" type="ORF">SAMN04488502_101475</name>
</gene>
<keyword evidence="1 4" id="KW-0378">Hydrolase</keyword>
<dbReference type="Gene3D" id="3.40.1090.10">
    <property type="entry name" value="Cytosolic phospholipase A2 catalytic domain"/>
    <property type="match status" value="1"/>
</dbReference>
<dbReference type="Proteomes" id="UP000214880">
    <property type="component" value="Unassembled WGS sequence"/>
</dbReference>
<feature type="active site" description="Nucleophile" evidence="4">
    <location>
        <position position="52"/>
    </location>
</feature>
<evidence type="ECO:0000256" key="2">
    <source>
        <dbReference type="ARBA" id="ARBA00022963"/>
    </source>
</evidence>
<dbReference type="InterPro" id="IPR002641">
    <property type="entry name" value="PNPLA_dom"/>
</dbReference>
<evidence type="ECO:0000313" key="6">
    <source>
        <dbReference type="EMBL" id="SDL65723.1"/>
    </source>
</evidence>
<dbReference type="PANTHER" id="PTHR14226">
    <property type="entry name" value="NEUROPATHY TARGET ESTERASE/SWISS CHEESE D.MELANOGASTER"/>
    <property type="match status" value="1"/>
</dbReference>
<dbReference type="InterPro" id="IPR016035">
    <property type="entry name" value="Acyl_Trfase/lysoPLipase"/>
</dbReference>
<evidence type="ECO:0000259" key="5">
    <source>
        <dbReference type="PROSITE" id="PS51635"/>
    </source>
</evidence>
<keyword evidence="7" id="KW-1185">Reference proteome</keyword>
<dbReference type="InterPro" id="IPR050301">
    <property type="entry name" value="NTE"/>
</dbReference>
<dbReference type="OrthoDB" id="9770965at2"/>
<protein>
    <submittedName>
        <fullName evidence="6">NTE family protein</fullName>
    </submittedName>
</protein>
<accession>A0A1G9LUX7</accession>
<dbReference type="Pfam" id="PF01734">
    <property type="entry name" value="Patatin"/>
    <property type="match status" value="1"/>
</dbReference>
<dbReference type="PANTHER" id="PTHR14226:SF76">
    <property type="entry name" value="NTE FAMILY PROTEIN RSSA"/>
    <property type="match status" value="1"/>
</dbReference>
<dbReference type="CDD" id="cd07205">
    <property type="entry name" value="Pat_PNPLA6_PNPLA7_NTE1_like"/>
    <property type="match status" value="1"/>
</dbReference>
<sequence length="309" mass="33896">MLTKINNKPWGMKRPTVGVALSGGGIRGLTHIGVLKSLLANGVPIDLISGTSAGAIVASLYACGYTPQQMEQLAKNMKTSQLIDLKMTVSDLFKHGMKWLMSGMSRFWSVLPNGLVKGDKIERYFSSLWQERTLRDTFIPVAITAVDLNSADTVFFTTPLPGNRAILNARYYHNALLTDAVRASISIPGVFFPKKFRGMTLVDGAVKNNLPTDILKHMGADVIIAVDLGYSGEPNPDVHSVGEILIQCIDIMNREVTLLKSEKYADVIIRPSVFDINFKELKNTALAISRGEQAAKAQMSEIKRLTGER</sequence>
<evidence type="ECO:0000256" key="3">
    <source>
        <dbReference type="ARBA" id="ARBA00023098"/>
    </source>
</evidence>
<dbReference type="RefSeq" id="WP_092067901.1">
    <property type="nucleotide sequence ID" value="NZ_FNHB01000001.1"/>
</dbReference>
<reference evidence="6 7" key="1">
    <citation type="submission" date="2016-10" db="EMBL/GenBank/DDBJ databases">
        <authorList>
            <person name="de Groot N.N."/>
        </authorList>
    </citation>
    <scope>NUCLEOTIDE SEQUENCE [LARGE SCALE GENOMIC DNA]</scope>
    <source>
        <strain evidence="6 7">DSM 1736</strain>
    </source>
</reference>
<name>A0A1G9LUX7_9FIRM</name>
<evidence type="ECO:0000256" key="1">
    <source>
        <dbReference type="ARBA" id="ARBA00022801"/>
    </source>
</evidence>